<dbReference type="EMBL" id="JAWRCO010000002">
    <property type="protein sequence ID" value="MDW6005448.1"/>
    <property type="molecule type" value="Genomic_DNA"/>
</dbReference>
<evidence type="ECO:0000313" key="2">
    <source>
        <dbReference type="Proteomes" id="UP001283366"/>
    </source>
</evidence>
<protein>
    <submittedName>
        <fullName evidence="1">Uncharacterized protein</fullName>
    </submittedName>
</protein>
<keyword evidence="2" id="KW-1185">Reference proteome</keyword>
<evidence type="ECO:0000313" key="1">
    <source>
        <dbReference type="EMBL" id="MDW6005448.1"/>
    </source>
</evidence>
<name>A0ABU4ICE9_9VIBR</name>
<dbReference type="Proteomes" id="UP001283366">
    <property type="component" value="Unassembled WGS sequence"/>
</dbReference>
<organism evidence="1 2">
    <name type="scientific">Vibrio mangrovi</name>
    <dbReference type="NCBI Taxonomy" id="474394"/>
    <lineage>
        <taxon>Bacteria</taxon>
        <taxon>Pseudomonadati</taxon>
        <taxon>Pseudomonadota</taxon>
        <taxon>Gammaproteobacteria</taxon>
        <taxon>Vibrionales</taxon>
        <taxon>Vibrionaceae</taxon>
        <taxon>Vibrio</taxon>
    </lineage>
</organism>
<comment type="caution">
    <text evidence="1">The sequence shown here is derived from an EMBL/GenBank/DDBJ whole genome shotgun (WGS) entry which is preliminary data.</text>
</comment>
<dbReference type="RefSeq" id="WP_318586175.1">
    <property type="nucleotide sequence ID" value="NZ_JAWRCO010000002.1"/>
</dbReference>
<proteinExistence type="predicted"/>
<accession>A0ABU4ICE9</accession>
<sequence length="70" mass="8043">MFVETVMYCVLPGKMVMQYHLIWSSISDDTLILNGAFEQKLNIRFACTPYYQVNLYNQSGVPAMPFEADV</sequence>
<reference evidence="1 2" key="1">
    <citation type="submission" date="2023-11" db="EMBL/GenBank/DDBJ databases">
        <title>Plant-associative lifestyle of Vibrio porteresiae and its evolutionary dynamics.</title>
        <authorList>
            <person name="Rameshkumar N."/>
            <person name="Kirti K."/>
        </authorList>
    </citation>
    <scope>NUCLEOTIDE SEQUENCE [LARGE SCALE GENOMIC DNA]</scope>
    <source>
        <strain evidence="1 2">MSSRF38</strain>
    </source>
</reference>
<gene>
    <name evidence="1" type="ORF">SBX37_21490</name>
</gene>